<evidence type="ECO:0000313" key="7">
    <source>
        <dbReference type="Proteomes" id="UP000578352"/>
    </source>
</evidence>
<protein>
    <submittedName>
        <fullName evidence="6">Protein-tyrosine phosphatase</fullName>
        <ecNumber evidence="6">3.1.3.48</ecNumber>
    </submittedName>
</protein>
<dbReference type="PANTHER" id="PTHR11717:SF31">
    <property type="entry name" value="LOW MOLECULAR WEIGHT PROTEIN-TYROSINE-PHOSPHATASE ETP-RELATED"/>
    <property type="match status" value="1"/>
</dbReference>
<evidence type="ECO:0000256" key="2">
    <source>
        <dbReference type="ARBA" id="ARBA00022801"/>
    </source>
</evidence>
<sequence length="199" mass="21132">MPESGFSVLFVCTGNICRSAMAERLLAARMGAPGIVTVSSAGTRAVVGRGISSLTRPRVRAFGGDPDGFAATQLTEAAIARADLILGMAQEHATRVTELDPGAFRRTFTLLEFARSLHAAAIDGDGVDGHGIRGDAGDPERWRAVTERAVDARRRGLVPPRADDDIADPYGRPEKAFDEMARRLVPAIDLLAGRPVAAR</sequence>
<dbReference type="Pfam" id="PF01451">
    <property type="entry name" value="LMWPc"/>
    <property type="match status" value="1"/>
</dbReference>
<dbReference type="AlphaFoldDB" id="A0A853D3R7"/>
<dbReference type="InterPro" id="IPR023485">
    <property type="entry name" value="Ptyr_pPase"/>
</dbReference>
<evidence type="ECO:0000256" key="4">
    <source>
        <dbReference type="PIRSR" id="PIRSR617867-1"/>
    </source>
</evidence>
<accession>A0A853D3R7</accession>
<dbReference type="Proteomes" id="UP000578352">
    <property type="component" value="Unassembled WGS sequence"/>
</dbReference>
<feature type="active site" description="Nucleophile" evidence="4">
    <location>
        <position position="12"/>
    </location>
</feature>
<dbReference type="Gene3D" id="3.40.50.2300">
    <property type="match status" value="1"/>
</dbReference>
<proteinExistence type="inferred from homology"/>
<feature type="domain" description="Phosphotyrosine protein phosphatase I" evidence="5">
    <location>
        <begin position="6"/>
        <end position="194"/>
    </location>
</feature>
<keyword evidence="3" id="KW-0904">Protein phosphatase</keyword>
<dbReference type="EMBL" id="JACCFL010000001">
    <property type="protein sequence ID" value="NYJ25325.1"/>
    <property type="molecule type" value="Genomic_DNA"/>
</dbReference>
<evidence type="ECO:0000256" key="1">
    <source>
        <dbReference type="ARBA" id="ARBA00011063"/>
    </source>
</evidence>
<dbReference type="SUPFAM" id="SSF52788">
    <property type="entry name" value="Phosphotyrosine protein phosphatases I"/>
    <property type="match status" value="1"/>
</dbReference>
<dbReference type="PANTHER" id="PTHR11717">
    <property type="entry name" value="LOW MOLECULAR WEIGHT PROTEIN TYROSINE PHOSPHATASE"/>
    <property type="match status" value="1"/>
</dbReference>
<comment type="caution">
    <text evidence="6">The sequence shown here is derived from an EMBL/GenBank/DDBJ whole genome shotgun (WGS) entry which is preliminary data.</text>
</comment>
<feature type="active site" evidence="4">
    <location>
        <position position="18"/>
    </location>
</feature>
<reference evidence="6 7" key="1">
    <citation type="submission" date="2020-07" db="EMBL/GenBank/DDBJ databases">
        <title>Sequencing the genomes of 1000 actinobacteria strains.</title>
        <authorList>
            <person name="Klenk H.-P."/>
        </authorList>
    </citation>
    <scope>NUCLEOTIDE SEQUENCE [LARGE SCALE GENOMIC DNA]</scope>
    <source>
        <strain evidence="6 7">DSM 15165</strain>
    </source>
</reference>
<dbReference type="InterPro" id="IPR050438">
    <property type="entry name" value="LMW_PTPase"/>
</dbReference>
<evidence type="ECO:0000313" key="6">
    <source>
        <dbReference type="EMBL" id="NYJ25325.1"/>
    </source>
</evidence>
<comment type="similarity">
    <text evidence="1">Belongs to the low molecular weight phosphotyrosine protein phosphatase family.</text>
</comment>
<evidence type="ECO:0000256" key="3">
    <source>
        <dbReference type="ARBA" id="ARBA00022912"/>
    </source>
</evidence>
<dbReference type="GO" id="GO:0004725">
    <property type="term" value="F:protein tyrosine phosphatase activity"/>
    <property type="evidence" value="ECO:0007669"/>
    <property type="project" value="UniProtKB-EC"/>
</dbReference>
<keyword evidence="2 6" id="KW-0378">Hydrolase</keyword>
<dbReference type="EC" id="3.1.3.48" evidence="6"/>
<evidence type="ECO:0000259" key="5">
    <source>
        <dbReference type="SMART" id="SM00226"/>
    </source>
</evidence>
<dbReference type="InterPro" id="IPR036196">
    <property type="entry name" value="Ptyr_pPase_sf"/>
</dbReference>
<dbReference type="RefSeq" id="WP_179607995.1">
    <property type="nucleotide sequence ID" value="NZ_BAABEH010000001.1"/>
</dbReference>
<dbReference type="PRINTS" id="PR00719">
    <property type="entry name" value="LMWPTPASE"/>
</dbReference>
<organism evidence="6 7">
    <name type="scientific">Leifsonia shinshuensis</name>
    <dbReference type="NCBI Taxonomy" id="150026"/>
    <lineage>
        <taxon>Bacteria</taxon>
        <taxon>Bacillati</taxon>
        <taxon>Actinomycetota</taxon>
        <taxon>Actinomycetes</taxon>
        <taxon>Micrococcales</taxon>
        <taxon>Microbacteriaceae</taxon>
        <taxon>Leifsonia</taxon>
    </lineage>
</organism>
<name>A0A853D3R7_9MICO</name>
<dbReference type="SMART" id="SM00226">
    <property type="entry name" value="LMWPc"/>
    <property type="match status" value="1"/>
</dbReference>
<dbReference type="InterPro" id="IPR017867">
    <property type="entry name" value="Tyr_phospatase_low_mol_wt"/>
</dbReference>
<gene>
    <name evidence="6" type="ORF">HNR13_003612</name>
</gene>